<dbReference type="AlphaFoldDB" id="D2R1R7"/>
<keyword evidence="4" id="KW-1185">Reference proteome</keyword>
<dbReference type="Proteomes" id="UP000001887">
    <property type="component" value="Chromosome"/>
</dbReference>
<protein>
    <submittedName>
        <fullName evidence="3">Uncharacterized protein</fullName>
    </submittedName>
</protein>
<gene>
    <name evidence="3" type="ordered locus">Psta_2112</name>
</gene>
<dbReference type="HOGENOM" id="CLU_039501_0_0_0"/>
<reference evidence="3 4" key="1">
    <citation type="journal article" date="2009" name="Stand. Genomic Sci.">
        <title>Complete genome sequence of Pirellula staleyi type strain (ATCC 27377).</title>
        <authorList>
            <person name="Clum A."/>
            <person name="Tindall B.J."/>
            <person name="Sikorski J."/>
            <person name="Ivanova N."/>
            <person name="Mavrommatis K."/>
            <person name="Lucas S."/>
            <person name="Glavina del Rio T."/>
            <person name="Nolan M."/>
            <person name="Chen F."/>
            <person name="Tice H."/>
            <person name="Pitluck S."/>
            <person name="Cheng J.F."/>
            <person name="Chertkov O."/>
            <person name="Brettin T."/>
            <person name="Han C."/>
            <person name="Detter J.C."/>
            <person name="Kuske C."/>
            <person name="Bruce D."/>
            <person name="Goodwin L."/>
            <person name="Ovchinikova G."/>
            <person name="Pati A."/>
            <person name="Mikhailova N."/>
            <person name="Chen A."/>
            <person name="Palaniappan K."/>
            <person name="Land M."/>
            <person name="Hauser L."/>
            <person name="Chang Y.J."/>
            <person name="Jeffries C.D."/>
            <person name="Chain P."/>
            <person name="Rohde M."/>
            <person name="Goker M."/>
            <person name="Bristow J."/>
            <person name="Eisen J.A."/>
            <person name="Markowitz V."/>
            <person name="Hugenholtz P."/>
            <person name="Kyrpides N.C."/>
            <person name="Klenk H.P."/>
            <person name="Lapidus A."/>
        </authorList>
    </citation>
    <scope>NUCLEOTIDE SEQUENCE [LARGE SCALE GENOMIC DNA]</scope>
    <source>
        <strain evidence="4">ATCC 27377 / DSM 6068 / ICPB 4128</strain>
    </source>
</reference>
<feature type="signal peptide" evidence="2">
    <location>
        <begin position="1"/>
        <end position="29"/>
    </location>
</feature>
<keyword evidence="1" id="KW-0472">Membrane</keyword>
<keyword evidence="2" id="KW-0732">Signal</keyword>
<evidence type="ECO:0000256" key="2">
    <source>
        <dbReference type="SAM" id="SignalP"/>
    </source>
</evidence>
<dbReference type="KEGG" id="psl:Psta_2112"/>
<organism evidence="3 4">
    <name type="scientific">Pirellula staleyi (strain ATCC 27377 / DSM 6068 / ICPB 4128)</name>
    <name type="common">Pirella staleyi</name>
    <dbReference type="NCBI Taxonomy" id="530564"/>
    <lineage>
        <taxon>Bacteria</taxon>
        <taxon>Pseudomonadati</taxon>
        <taxon>Planctomycetota</taxon>
        <taxon>Planctomycetia</taxon>
        <taxon>Pirellulales</taxon>
        <taxon>Pirellulaceae</taxon>
        <taxon>Pirellula</taxon>
    </lineage>
</organism>
<dbReference type="OrthoDB" id="260790at2"/>
<evidence type="ECO:0000313" key="4">
    <source>
        <dbReference type="Proteomes" id="UP000001887"/>
    </source>
</evidence>
<keyword evidence="1" id="KW-0812">Transmembrane</keyword>
<evidence type="ECO:0000256" key="1">
    <source>
        <dbReference type="SAM" id="Phobius"/>
    </source>
</evidence>
<name>D2R1R7_PIRSD</name>
<dbReference type="EMBL" id="CP001848">
    <property type="protein sequence ID" value="ADB16786.1"/>
    <property type="molecule type" value="Genomic_DNA"/>
</dbReference>
<dbReference type="eggNOG" id="ENOG5031SWW">
    <property type="taxonomic scope" value="Bacteria"/>
</dbReference>
<proteinExistence type="predicted"/>
<evidence type="ECO:0000313" key="3">
    <source>
        <dbReference type="EMBL" id="ADB16786.1"/>
    </source>
</evidence>
<keyword evidence="1" id="KW-1133">Transmembrane helix</keyword>
<accession>D2R1R7</accession>
<feature type="transmembrane region" description="Helical" evidence="1">
    <location>
        <begin position="499"/>
        <end position="520"/>
    </location>
</feature>
<sequence length="523" mass="56693" precursor="true">MRFTQPLLCVAMLVSTVVTLVIPAESAVACPFCSATAQTFTEEFNAMKVAVIAKLSAVAPEQTAKGDDPPKAKFEILQLIKGGELVKIGDSVETLYFGDRKLGEPFLITGVLADPNLVSKEILWSTPLPVSPRAIEYLTKLLTLPASGAERLAFMQMHLEDADEMLARDAYDEFAGAPYAAVKELKSKMDHKQIVTWINNPEIPGSRRRLYFVMLGICGSPADAPMLEGFMKSTDRKQKAGLDSLIACYLTLLGEKGLPAVEDLYLKNASADYADTYSAVLALRFHGTEGNVIARPRLIESLRLMLARPDLADLVIPDLARWEDWESAETLFKLFESANETNSWVRMPIVNYFRLCPAPKGPEYLKSCEKIDEAAVKRAFSQFPNLQQAPPSPDKATRIEKRNERLSKLAGANPPRTADVAVASGNDASQVRTASAEMAISKAPQATASAGGNSREEVSSEVLETAAAGNNPPTTVAANLGAAPAAALKTSGTIAVNHWGLLGVPWAVAFALFVVQWSLLRRR</sequence>
<feature type="chain" id="PRO_5003034515" evidence="2">
    <location>
        <begin position="30"/>
        <end position="523"/>
    </location>
</feature>